<proteinExistence type="predicted"/>
<dbReference type="Proteomes" id="UP000681722">
    <property type="component" value="Unassembled WGS sequence"/>
</dbReference>
<evidence type="ECO:0000313" key="3">
    <source>
        <dbReference type="Proteomes" id="UP000663829"/>
    </source>
</evidence>
<reference evidence="1" key="1">
    <citation type="submission" date="2021-02" db="EMBL/GenBank/DDBJ databases">
        <authorList>
            <person name="Nowell W R."/>
        </authorList>
    </citation>
    <scope>NUCLEOTIDE SEQUENCE</scope>
</reference>
<evidence type="ECO:0000313" key="1">
    <source>
        <dbReference type="EMBL" id="CAF1357970.1"/>
    </source>
</evidence>
<organism evidence="1 3">
    <name type="scientific">Didymodactylos carnosus</name>
    <dbReference type="NCBI Taxonomy" id="1234261"/>
    <lineage>
        <taxon>Eukaryota</taxon>
        <taxon>Metazoa</taxon>
        <taxon>Spiralia</taxon>
        <taxon>Gnathifera</taxon>
        <taxon>Rotifera</taxon>
        <taxon>Eurotatoria</taxon>
        <taxon>Bdelloidea</taxon>
        <taxon>Philodinida</taxon>
        <taxon>Philodinidae</taxon>
        <taxon>Didymodactylos</taxon>
    </lineage>
</organism>
<dbReference type="EMBL" id="CAJOBC010068256">
    <property type="protein sequence ID" value="CAF4233627.1"/>
    <property type="molecule type" value="Genomic_DNA"/>
</dbReference>
<dbReference type="Proteomes" id="UP000663829">
    <property type="component" value="Unassembled WGS sequence"/>
</dbReference>
<dbReference type="EMBL" id="CAJNOQ010015256">
    <property type="protein sequence ID" value="CAF1357970.1"/>
    <property type="molecule type" value="Genomic_DNA"/>
</dbReference>
<comment type="caution">
    <text evidence="1">The sequence shown here is derived from an EMBL/GenBank/DDBJ whole genome shotgun (WGS) entry which is preliminary data.</text>
</comment>
<gene>
    <name evidence="1" type="ORF">GPM918_LOCUS31234</name>
    <name evidence="2" type="ORF">SRO942_LOCUS31869</name>
</gene>
<protein>
    <submittedName>
        <fullName evidence="1">Uncharacterized protein</fullName>
    </submittedName>
</protein>
<dbReference type="AlphaFoldDB" id="A0A815HQ22"/>
<keyword evidence="3" id="KW-1185">Reference proteome</keyword>
<name>A0A815HQ22_9BILA</name>
<dbReference type="OrthoDB" id="9981477at2759"/>
<accession>A0A815HQ22</accession>
<evidence type="ECO:0000313" key="2">
    <source>
        <dbReference type="EMBL" id="CAF4233627.1"/>
    </source>
</evidence>
<sequence>MYYRYTCINKRNERYVHLEAYQLIEPLVGLLRDPLTICARLNASLVPPELYLDGMESIQSRRFLLMSPSAPTVINPLIGVADPEMVFRPWEFYDADYISNLAISKTILFDLGSSYFASWKSNTAAGSTKWFYEYLKHRSIKPDRIIAFEQAALITQTAWEQLPDDVFPIYTLINVGCSSQNNKFNPWKTLLAIAKPQDYVIIKLDIDTSSIELPLVEQIIRNTNISSLIDEMFFEHHVTVNEMKGSWGEPPGTLKDSYRNFTLLRRKGIRMHSWP</sequence>